<evidence type="ECO:0000256" key="1">
    <source>
        <dbReference type="SAM" id="SignalP"/>
    </source>
</evidence>
<dbReference type="EMBL" id="JAVXZY010000011">
    <property type="protein sequence ID" value="MDT9001864.1"/>
    <property type="molecule type" value="Genomic_DNA"/>
</dbReference>
<dbReference type="RefSeq" id="WP_315652747.1">
    <property type="nucleotide sequence ID" value="NZ_JAVXZY010000011.1"/>
</dbReference>
<comment type="caution">
    <text evidence="3">The sequence shown here is derived from an EMBL/GenBank/DDBJ whole genome shotgun (WGS) entry which is preliminary data.</text>
</comment>
<organism evidence="3 4">
    <name type="scientific">Roseateles aquae</name>
    <dbReference type="NCBI Taxonomy" id="3077235"/>
    <lineage>
        <taxon>Bacteria</taxon>
        <taxon>Pseudomonadati</taxon>
        <taxon>Pseudomonadota</taxon>
        <taxon>Betaproteobacteria</taxon>
        <taxon>Burkholderiales</taxon>
        <taxon>Sphaerotilaceae</taxon>
        <taxon>Roseateles</taxon>
    </lineage>
</organism>
<proteinExistence type="predicted"/>
<dbReference type="InterPro" id="IPR013424">
    <property type="entry name" value="Ice-binding_C"/>
</dbReference>
<gene>
    <name evidence="3" type="ORF">RQP53_21485</name>
</gene>
<sequence>MKDFPSRRLGRALAALALAGCAPAAWANLVSNGSFELTSATTTSFFNSVTVNNWSNSDIGEALVMPSWYTNGYLFPGVGVAGPLPQTSPDGGNFVFSDGNYHNSPIQQTITGLSPGGAYKLTFWQALAQDTEPNVTIPGPVTGFWHVSLGSFALNSSFMSGNGATLTISPWQQQTMIFKATSSTEVLSFLSVGTGDPPLVFLDGISLAPIPEPETLALMGIGGLALLLRLRRERRALQR</sequence>
<dbReference type="Pfam" id="PF07589">
    <property type="entry name" value="PEP-CTERM"/>
    <property type="match status" value="1"/>
</dbReference>
<evidence type="ECO:0000259" key="2">
    <source>
        <dbReference type="Pfam" id="PF07589"/>
    </source>
</evidence>
<name>A0ABU3PH21_9BURK</name>
<feature type="chain" id="PRO_5045882734" evidence="1">
    <location>
        <begin position="28"/>
        <end position="239"/>
    </location>
</feature>
<reference evidence="3" key="1">
    <citation type="submission" date="2023-09" db="EMBL/GenBank/DDBJ databases">
        <title>Paucibacter sp. APW11 Genome sequencing and assembly.</title>
        <authorList>
            <person name="Kim I."/>
        </authorList>
    </citation>
    <scope>NUCLEOTIDE SEQUENCE</scope>
    <source>
        <strain evidence="3">APW11</strain>
    </source>
</reference>
<feature type="signal peptide" evidence="1">
    <location>
        <begin position="1"/>
        <end position="27"/>
    </location>
</feature>
<evidence type="ECO:0000313" key="4">
    <source>
        <dbReference type="Proteomes" id="UP001246372"/>
    </source>
</evidence>
<dbReference type="Gene3D" id="2.60.120.260">
    <property type="entry name" value="Galactose-binding domain-like"/>
    <property type="match status" value="1"/>
</dbReference>
<feature type="domain" description="Ice-binding protein C-terminal" evidence="2">
    <location>
        <begin position="209"/>
        <end position="232"/>
    </location>
</feature>
<evidence type="ECO:0000313" key="3">
    <source>
        <dbReference type="EMBL" id="MDT9001864.1"/>
    </source>
</evidence>
<dbReference type="NCBIfam" id="TIGR02595">
    <property type="entry name" value="PEP_CTERM"/>
    <property type="match status" value="1"/>
</dbReference>
<keyword evidence="4" id="KW-1185">Reference proteome</keyword>
<protein>
    <submittedName>
        <fullName evidence="3">PEP-CTERM sorting domain-containing protein</fullName>
    </submittedName>
</protein>
<dbReference type="Proteomes" id="UP001246372">
    <property type="component" value="Unassembled WGS sequence"/>
</dbReference>
<keyword evidence="1" id="KW-0732">Signal</keyword>
<accession>A0ABU3PH21</accession>